<name>A0A2N1PRY0_9BACT</name>
<dbReference type="Proteomes" id="UP000233256">
    <property type="component" value="Unassembled WGS sequence"/>
</dbReference>
<sequence length="516" mass="59596">MKKKSENIMNPIKIAILSLISLFLSFLIAFWAGRKKRALSRLNLALFPVSSSRHFENLKHRGCNDNFFCLSHEVCELQNIPISDSDRELLCREFKTLFSLIPEKTNCILIGEKHNHRKLCNLRNNLFMALNSSSGKICSKSDRSSYWPNLIMELPYSLTPAANHFTNIPINEDAEKFWISHLDRTVSMEEDREILELIRTWNLKHENHKLKILFSDIEHDFRATLEKIVFPKLEKWLRPKLCPGIDPETYPESMDDWTFDDLNRISPLLRQTLAEARAEKGSELEFIWEPPLFLDTVIDNLESTALAYEYNFTYYRQKAIIRNIMEINFLGQFINCQPTVISCGSDHSKTELNLKHGGNFLFEGLFLENENFWTKEKTYSIRLHCCGTSPGGSTNTPDSQKVGKYYLQWWNRLNDLVSSGVISHGDAVVPVPVDPIKLKALCLSFDNEMKPIVLSGTSIPEIDESRIGITEKIILKPWTARKLLQKSIRNHSLHNLHIFVPFSEITRHRSDIQGGQ</sequence>
<organism evidence="2 3">
    <name type="scientific">Candidatus Wallbacteria bacterium HGW-Wallbacteria-1</name>
    <dbReference type="NCBI Taxonomy" id="2013854"/>
    <lineage>
        <taxon>Bacteria</taxon>
        <taxon>Candidatus Walliibacteriota</taxon>
    </lineage>
</organism>
<protein>
    <submittedName>
        <fullName evidence="2">Uncharacterized protein</fullName>
    </submittedName>
</protein>
<proteinExistence type="predicted"/>
<accession>A0A2N1PRY0</accession>
<evidence type="ECO:0000313" key="3">
    <source>
        <dbReference type="Proteomes" id="UP000233256"/>
    </source>
</evidence>
<gene>
    <name evidence="2" type="ORF">CVV64_04790</name>
</gene>
<dbReference type="EMBL" id="PGXC01000003">
    <property type="protein sequence ID" value="PKK91090.1"/>
    <property type="molecule type" value="Genomic_DNA"/>
</dbReference>
<evidence type="ECO:0000313" key="2">
    <source>
        <dbReference type="EMBL" id="PKK91090.1"/>
    </source>
</evidence>
<keyword evidence="1" id="KW-0812">Transmembrane</keyword>
<feature type="transmembrane region" description="Helical" evidence="1">
    <location>
        <begin position="12"/>
        <end position="33"/>
    </location>
</feature>
<dbReference type="AlphaFoldDB" id="A0A2N1PRY0"/>
<reference evidence="2 3" key="1">
    <citation type="journal article" date="2017" name="ISME J.">
        <title>Potential for microbial H2 and metal transformations associated with novel bacteria and archaea in deep terrestrial subsurface sediments.</title>
        <authorList>
            <person name="Hernsdorf A.W."/>
            <person name="Amano Y."/>
            <person name="Miyakawa K."/>
            <person name="Ise K."/>
            <person name="Suzuki Y."/>
            <person name="Anantharaman K."/>
            <person name="Probst A."/>
            <person name="Burstein D."/>
            <person name="Thomas B.C."/>
            <person name="Banfield J.F."/>
        </authorList>
    </citation>
    <scope>NUCLEOTIDE SEQUENCE [LARGE SCALE GENOMIC DNA]</scope>
    <source>
        <strain evidence="2">HGW-Wallbacteria-1</strain>
    </source>
</reference>
<keyword evidence="1" id="KW-0472">Membrane</keyword>
<keyword evidence="1" id="KW-1133">Transmembrane helix</keyword>
<comment type="caution">
    <text evidence="2">The sequence shown here is derived from an EMBL/GenBank/DDBJ whole genome shotgun (WGS) entry which is preliminary data.</text>
</comment>
<evidence type="ECO:0000256" key="1">
    <source>
        <dbReference type="SAM" id="Phobius"/>
    </source>
</evidence>